<dbReference type="SUPFAM" id="SSF56219">
    <property type="entry name" value="DNase I-like"/>
    <property type="match status" value="1"/>
</dbReference>
<dbReference type="PANTHER" id="PTHR46890:SF48">
    <property type="entry name" value="RNA-DIRECTED DNA POLYMERASE"/>
    <property type="match status" value="1"/>
</dbReference>
<name>A0ABR0WDH4_REHGL</name>
<evidence type="ECO:0000313" key="2">
    <source>
        <dbReference type="Proteomes" id="UP001318860"/>
    </source>
</evidence>
<sequence length="421" mass="48830">MWILNFKISLSYTGIYGQPDVSLRRQFWEFFKQLRSNPDSPWICFGDFNKVLTQSEFQVEHIDTYSSDHAFLFIQLNQNRHHTFQPGNRRRPFRFEAMWVKSKECEKVIQDHWNLDLTDIGNKIQNCQWGFQLSKSEFGNLEKRIKDIKSEISKLKKGVISREVKDRLLECNSQLESLLALHEIKWKQRAKQHWFREGDRNSKFFHAFATAPKEVNTISSLRDNQGVDMDRALTRVRTKVSAEMAMTLTQPFTADEVARALKHMHPFKSPGPDGMSPVFFQKFWRVVKNDVTNIVLKFPNHSIFSSSHNYTHIVLIPKVKNPDLVSHFRPISLCNVIYKIASKALSPRLRSVLPSIISESQSVFVPGRLITDNILVAYEIHHSMKSRSNGRLITDNILVAYEIHHSMTASSGRSFSASLLH</sequence>
<keyword evidence="2" id="KW-1185">Reference proteome</keyword>
<dbReference type="PANTHER" id="PTHR46890">
    <property type="entry name" value="NON-LTR RETROLELEMENT REVERSE TRANSCRIPTASE-LIKE PROTEIN-RELATED"/>
    <property type="match status" value="1"/>
</dbReference>
<dbReference type="Gene3D" id="3.60.10.10">
    <property type="entry name" value="Endonuclease/exonuclease/phosphatase"/>
    <property type="match status" value="1"/>
</dbReference>
<proteinExistence type="predicted"/>
<reference evidence="1 2" key="1">
    <citation type="journal article" date="2021" name="Comput. Struct. Biotechnol. J.">
        <title>De novo genome assembly of the potent medicinal plant Rehmannia glutinosa using nanopore technology.</title>
        <authorList>
            <person name="Ma L."/>
            <person name="Dong C."/>
            <person name="Song C."/>
            <person name="Wang X."/>
            <person name="Zheng X."/>
            <person name="Niu Y."/>
            <person name="Chen S."/>
            <person name="Feng W."/>
        </authorList>
    </citation>
    <scope>NUCLEOTIDE SEQUENCE [LARGE SCALE GENOMIC DNA]</scope>
    <source>
        <strain evidence="1">DH-2019</strain>
    </source>
</reference>
<accession>A0ABR0WDH4</accession>
<dbReference type="InterPro" id="IPR052343">
    <property type="entry name" value="Retrotransposon-Effector_Assoc"/>
</dbReference>
<dbReference type="Proteomes" id="UP001318860">
    <property type="component" value="Unassembled WGS sequence"/>
</dbReference>
<dbReference type="InterPro" id="IPR036691">
    <property type="entry name" value="Endo/exonu/phosph_ase_sf"/>
</dbReference>
<organism evidence="1 2">
    <name type="scientific">Rehmannia glutinosa</name>
    <name type="common">Chinese foxglove</name>
    <dbReference type="NCBI Taxonomy" id="99300"/>
    <lineage>
        <taxon>Eukaryota</taxon>
        <taxon>Viridiplantae</taxon>
        <taxon>Streptophyta</taxon>
        <taxon>Embryophyta</taxon>
        <taxon>Tracheophyta</taxon>
        <taxon>Spermatophyta</taxon>
        <taxon>Magnoliopsida</taxon>
        <taxon>eudicotyledons</taxon>
        <taxon>Gunneridae</taxon>
        <taxon>Pentapetalae</taxon>
        <taxon>asterids</taxon>
        <taxon>lamiids</taxon>
        <taxon>Lamiales</taxon>
        <taxon>Orobanchaceae</taxon>
        <taxon>Rehmannieae</taxon>
        <taxon>Rehmannia</taxon>
    </lineage>
</organism>
<dbReference type="EMBL" id="JABTTQ020000012">
    <property type="protein sequence ID" value="KAK6145492.1"/>
    <property type="molecule type" value="Genomic_DNA"/>
</dbReference>
<gene>
    <name evidence="1" type="ORF">DH2020_022312</name>
</gene>
<protein>
    <recommendedName>
        <fullName evidence="3">Reverse transcriptase domain-containing protein</fullName>
    </recommendedName>
</protein>
<evidence type="ECO:0000313" key="1">
    <source>
        <dbReference type="EMBL" id="KAK6145492.1"/>
    </source>
</evidence>
<evidence type="ECO:0008006" key="3">
    <source>
        <dbReference type="Google" id="ProtNLM"/>
    </source>
</evidence>
<comment type="caution">
    <text evidence="1">The sequence shown here is derived from an EMBL/GenBank/DDBJ whole genome shotgun (WGS) entry which is preliminary data.</text>
</comment>